<evidence type="ECO:0000256" key="1">
    <source>
        <dbReference type="SAM" id="Phobius"/>
    </source>
</evidence>
<feature type="transmembrane region" description="Helical" evidence="1">
    <location>
        <begin position="123"/>
        <end position="144"/>
    </location>
</feature>
<protein>
    <submittedName>
        <fullName evidence="2">PrsW family intramembrane metalloprotease</fullName>
    </submittedName>
</protein>
<keyword evidence="3" id="KW-1185">Reference proteome</keyword>
<proteinExistence type="predicted"/>
<dbReference type="OrthoDB" id="5141135at2"/>
<comment type="caution">
    <text evidence="2">The sequence shown here is derived from an EMBL/GenBank/DDBJ whole genome shotgun (WGS) entry which is preliminary data.</text>
</comment>
<organism evidence="2 3">
    <name type="scientific">Lentzea tibetensis</name>
    <dbReference type="NCBI Taxonomy" id="2591470"/>
    <lineage>
        <taxon>Bacteria</taxon>
        <taxon>Bacillati</taxon>
        <taxon>Actinomycetota</taxon>
        <taxon>Actinomycetes</taxon>
        <taxon>Pseudonocardiales</taxon>
        <taxon>Pseudonocardiaceae</taxon>
        <taxon>Lentzea</taxon>
    </lineage>
</organism>
<evidence type="ECO:0000313" key="2">
    <source>
        <dbReference type="EMBL" id="TWP53948.1"/>
    </source>
</evidence>
<dbReference type="PANTHER" id="PTHR36844:SF1">
    <property type="entry name" value="PROTEASE PRSW"/>
    <property type="match status" value="1"/>
</dbReference>
<dbReference type="AlphaFoldDB" id="A0A563F2I2"/>
<keyword evidence="2" id="KW-0378">Hydrolase</keyword>
<keyword evidence="2" id="KW-0482">Metalloprotease</keyword>
<keyword evidence="1" id="KW-0812">Transmembrane</keyword>
<gene>
    <name evidence="2" type="ORF">FKR81_04135</name>
</gene>
<dbReference type="PANTHER" id="PTHR36844">
    <property type="entry name" value="PROTEASE PRSW"/>
    <property type="match status" value="1"/>
</dbReference>
<feature type="transmembrane region" description="Helical" evidence="1">
    <location>
        <begin position="62"/>
        <end position="84"/>
    </location>
</feature>
<reference evidence="2 3" key="1">
    <citation type="submission" date="2019-07" db="EMBL/GenBank/DDBJ databases">
        <title>Lentzea xizangensis sp. nov., isolated from Qinghai-Tibetan Plateau Soils.</title>
        <authorList>
            <person name="Huang J."/>
        </authorList>
    </citation>
    <scope>NUCLEOTIDE SEQUENCE [LARGE SCALE GENOMIC DNA]</scope>
    <source>
        <strain evidence="2 3">FXJ1.1311</strain>
    </source>
</reference>
<evidence type="ECO:0000313" key="3">
    <source>
        <dbReference type="Proteomes" id="UP000316639"/>
    </source>
</evidence>
<feature type="transmembrane region" description="Helical" evidence="1">
    <location>
        <begin position="199"/>
        <end position="227"/>
    </location>
</feature>
<feature type="transmembrane region" description="Helical" evidence="1">
    <location>
        <begin position="90"/>
        <end position="111"/>
    </location>
</feature>
<dbReference type="GO" id="GO:0006508">
    <property type="term" value="P:proteolysis"/>
    <property type="evidence" value="ECO:0007669"/>
    <property type="project" value="UniProtKB-KW"/>
</dbReference>
<feature type="transmembrane region" description="Helical" evidence="1">
    <location>
        <begin position="255"/>
        <end position="276"/>
    </location>
</feature>
<dbReference type="EMBL" id="VOBR01000002">
    <property type="protein sequence ID" value="TWP53948.1"/>
    <property type="molecule type" value="Genomic_DNA"/>
</dbReference>
<dbReference type="Pfam" id="PF13367">
    <property type="entry name" value="PrsW-protease"/>
    <property type="match status" value="1"/>
</dbReference>
<keyword evidence="2" id="KW-0645">Protease</keyword>
<feature type="transmembrane region" description="Helical" evidence="1">
    <location>
        <begin position="164"/>
        <end position="187"/>
    </location>
</feature>
<sequence>MTWRRMFLAGLVLWLLTVGVTYLTGNPILLPTLVLLGSFLVPVTFVAWAFERRDSGEITAELVFRTFVVGGVLGVLGASVLEAYLLNPSVWMYVGVGLIEEAVKLGALALLTRHLAVKSMRDGMILGASVGFGFSAFESAGYALTSLFTSSGLSLSNLVTTELLRGLLAPVGHGLWTAILGGTLFAWSTRHHFALTWRLLFAFLGVSLLHALWDSMSMIAVLVTLALTGEPWQYEVLLRGAVPEPTPAQVTAYTVANWLGLALISAVGLLWLWSLVRRSRRETRTPSRVYRVRTGPLAGSI</sequence>
<name>A0A563F2I2_9PSEU</name>
<dbReference type="InterPro" id="IPR026898">
    <property type="entry name" value="PrsW"/>
</dbReference>
<feature type="transmembrane region" description="Helical" evidence="1">
    <location>
        <begin position="33"/>
        <end position="50"/>
    </location>
</feature>
<accession>A0A563F2I2</accession>
<dbReference type="GO" id="GO:0008237">
    <property type="term" value="F:metallopeptidase activity"/>
    <property type="evidence" value="ECO:0007669"/>
    <property type="project" value="UniProtKB-KW"/>
</dbReference>
<dbReference type="Proteomes" id="UP000316639">
    <property type="component" value="Unassembled WGS sequence"/>
</dbReference>
<keyword evidence="1" id="KW-0472">Membrane</keyword>
<keyword evidence="1" id="KW-1133">Transmembrane helix</keyword>